<keyword evidence="3" id="KW-0812">Transmembrane</keyword>
<evidence type="ECO:0000256" key="2">
    <source>
        <dbReference type="SAM" id="MobiDB-lite"/>
    </source>
</evidence>
<name>S0EXM5_CHTCT</name>
<evidence type="ECO:0000256" key="4">
    <source>
        <dbReference type="SAM" id="SignalP"/>
    </source>
</evidence>
<dbReference type="eggNOG" id="ENOG5032Z6N">
    <property type="taxonomic scope" value="Bacteria"/>
</dbReference>
<keyword evidence="1" id="KW-0175">Coiled coil</keyword>
<feature type="chain" id="PRO_5004486395" description="TPM domain-containing protein" evidence="4">
    <location>
        <begin position="28"/>
        <end position="555"/>
    </location>
</feature>
<accession>S0EXM5</accession>
<feature type="coiled-coil region" evidence="1">
    <location>
        <begin position="259"/>
        <end position="286"/>
    </location>
</feature>
<dbReference type="EMBL" id="HF951689">
    <property type="protein sequence ID" value="CCW36443.1"/>
    <property type="molecule type" value="Genomic_DNA"/>
</dbReference>
<sequence length="555" mass="59038">MRPQPKQRTLSFGLLLVGLFAVTNALSQPTNFLQDPLARALQRQDVFVGRTRRADVDVRTLLEVAHNAPADMPVKIAVISGLPSQARAFGTRDAYTHALHSWLKLGRGLLIIETKHGISASSSALSGTQIRDVLRQHLSELQTDPTQGLKDVVEALIQTAEATSTASSQTTTAGSQAPVFGETGMPVRRSPSPIVAGIVFAIFGIFALLVIFMAIAGQIASAVNRNRIKTAIKYRLERLHRQIVENISYADNYLDLLPASAAAQAAKEARQRAAELDAQAVQLLRTSRNPQDYGRAEALLQEALQQVQLCRQQIDIATGGTGVAMAVEGTDYRVTPANAPSKAAPLSAPELPDEIPPEERAVCFFCSRPARISDLTPITIAIDGKRRKVLACAEDVRIVQQGAIPQIRTVSVGGKAVPWYAAPNYDPYRDYYAPTVTYAPVYASSDGFFEGFLLGSLLSPPAPLPYPIFVDPVEVATPAQMVEPIFPDTTFTDSGLSDTGSVDFNSNGGIDTGSVDFGSGSDISADTGGVDFGGDTGGADFGGDSGSSDFGGGDF</sequence>
<dbReference type="AlphaFoldDB" id="S0EXM5"/>
<dbReference type="STRING" id="454171.CP488_01438"/>
<keyword evidence="3" id="KW-1133">Transmembrane helix</keyword>
<keyword evidence="3" id="KW-0472">Membrane</keyword>
<evidence type="ECO:0000313" key="5">
    <source>
        <dbReference type="EMBL" id="CCW36443.1"/>
    </source>
</evidence>
<evidence type="ECO:0008006" key="7">
    <source>
        <dbReference type="Google" id="ProtNLM"/>
    </source>
</evidence>
<evidence type="ECO:0000313" key="6">
    <source>
        <dbReference type="Proteomes" id="UP000014227"/>
    </source>
</evidence>
<keyword evidence="4" id="KW-0732">Signal</keyword>
<feature type="region of interest" description="Disordered" evidence="2">
    <location>
        <begin position="526"/>
        <end position="555"/>
    </location>
</feature>
<dbReference type="InParanoid" id="S0EXM5"/>
<dbReference type="HOGENOM" id="CLU_490676_0_0_0"/>
<dbReference type="KEGG" id="ccz:CCALI_02653"/>
<organism evidence="5 6">
    <name type="scientific">Chthonomonas calidirosea (strain DSM 23976 / ICMP 18418 / T49)</name>
    <dbReference type="NCBI Taxonomy" id="1303518"/>
    <lineage>
        <taxon>Bacteria</taxon>
        <taxon>Bacillati</taxon>
        <taxon>Armatimonadota</taxon>
        <taxon>Chthonomonadia</taxon>
        <taxon>Chthonomonadales</taxon>
        <taxon>Chthonomonadaceae</taxon>
        <taxon>Chthonomonas</taxon>
    </lineage>
</organism>
<evidence type="ECO:0000256" key="3">
    <source>
        <dbReference type="SAM" id="Phobius"/>
    </source>
</evidence>
<dbReference type="PATRIC" id="fig|1303518.3.peg.2754"/>
<evidence type="ECO:0000256" key="1">
    <source>
        <dbReference type="SAM" id="Coils"/>
    </source>
</evidence>
<keyword evidence="6" id="KW-1185">Reference proteome</keyword>
<protein>
    <recommendedName>
        <fullName evidence="7">TPM domain-containing protein</fullName>
    </recommendedName>
</protein>
<dbReference type="Proteomes" id="UP000014227">
    <property type="component" value="Chromosome I"/>
</dbReference>
<gene>
    <name evidence="5" type="ORF">CCALI_02653</name>
</gene>
<dbReference type="RefSeq" id="WP_016483952.1">
    <property type="nucleotide sequence ID" value="NC_021487.1"/>
</dbReference>
<feature type="transmembrane region" description="Helical" evidence="3">
    <location>
        <begin position="194"/>
        <end position="217"/>
    </location>
</feature>
<proteinExistence type="predicted"/>
<feature type="compositionally biased region" description="Gly residues" evidence="2">
    <location>
        <begin position="530"/>
        <end position="555"/>
    </location>
</feature>
<feature type="signal peptide" evidence="4">
    <location>
        <begin position="1"/>
        <end position="27"/>
    </location>
</feature>
<reference evidence="6" key="1">
    <citation type="submission" date="2013-03" db="EMBL/GenBank/DDBJ databases">
        <title>Genome sequence of Chthonomonas calidirosea, the first sequenced genome from the Armatimonadetes phylum (formally candidate division OP10).</title>
        <authorList>
            <person name="Lee K.C.Y."/>
            <person name="Morgan X.C."/>
            <person name="Dunfield P.F."/>
            <person name="Tamas I."/>
            <person name="Houghton K.M."/>
            <person name="Vyssotski M."/>
            <person name="Ryan J.L.J."/>
            <person name="Lagutin K."/>
            <person name="McDonald I.R."/>
            <person name="Stott M.B."/>
        </authorList>
    </citation>
    <scope>NUCLEOTIDE SEQUENCE [LARGE SCALE GENOMIC DNA]</scope>
    <source>
        <strain evidence="6">DSM 23976 / ICMP 18418 / T49</strain>
    </source>
</reference>